<protein>
    <recommendedName>
        <fullName evidence="1">DUF7371 domain-containing protein</fullName>
    </recommendedName>
</protein>
<proteinExistence type="predicted"/>
<evidence type="ECO:0000313" key="2">
    <source>
        <dbReference type="EMBL" id="KAF2088526.1"/>
    </source>
</evidence>
<comment type="caution">
    <text evidence="2">The sequence shown here is derived from an EMBL/GenBank/DDBJ whole genome shotgun (WGS) entry which is preliminary data.</text>
</comment>
<reference evidence="2" key="1">
    <citation type="journal article" date="2020" name="Stud. Mycol.">
        <title>101 Dothideomycetes genomes: a test case for predicting lifestyles and emergence of pathogens.</title>
        <authorList>
            <person name="Haridas S."/>
            <person name="Albert R."/>
            <person name="Binder M."/>
            <person name="Bloem J."/>
            <person name="Labutti K."/>
            <person name="Salamov A."/>
            <person name="Andreopoulos B."/>
            <person name="Baker S."/>
            <person name="Barry K."/>
            <person name="Bills G."/>
            <person name="Bluhm B."/>
            <person name="Cannon C."/>
            <person name="Castanera R."/>
            <person name="Culley D."/>
            <person name="Daum C."/>
            <person name="Ezra D."/>
            <person name="Gonzalez J."/>
            <person name="Henrissat B."/>
            <person name="Kuo A."/>
            <person name="Liang C."/>
            <person name="Lipzen A."/>
            <person name="Lutzoni F."/>
            <person name="Magnuson J."/>
            <person name="Mondo S."/>
            <person name="Nolan M."/>
            <person name="Ohm R."/>
            <person name="Pangilinan J."/>
            <person name="Park H.-J."/>
            <person name="Ramirez L."/>
            <person name="Alfaro M."/>
            <person name="Sun H."/>
            <person name="Tritt A."/>
            <person name="Yoshinaga Y."/>
            <person name="Zwiers L.-H."/>
            <person name="Turgeon B."/>
            <person name="Goodwin S."/>
            <person name="Spatafora J."/>
            <person name="Crous P."/>
            <person name="Grigoriev I."/>
        </authorList>
    </citation>
    <scope>NUCLEOTIDE SEQUENCE</scope>
    <source>
        <strain evidence="2">CBS 121410</strain>
    </source>
</reference>
<feature type="non-terminal residue" evidence="2">
    <location>
        <position position="1"/>
    </location>
</feature>
<dbReference type="EMBL" id="ML978716">
    <property type="protein sequence ID" value="KAF2088526.1"/>
    <property type="molecule type" value="Genomic_DNA"/>
</dbReference>
<keyword evidence="3" id="KW-1185">Reference proteome</keyword>
<evidence type="ECO:0000259" key="1">
    <source>
        <dbReference type="Pfam" id="PF24086"/>
    </source>
</evidence>
<feature type="domain" description="DUF7371" evidence="1">
    <location>
        <begin position="1"/>
        <end position="176"/>
    </location>
</feature>
<organism evidence="2 3">
    <name type="scientific">Saccharata proteae CBS 121410</name>
    <dbReference type="NCBI Taxonomy" id="1314787"/>
    <lineage>
        <taxon>Eukaryota</taxon>
        <taxon>Fungi</taxon>
        <taxon>Dikarya</taxon>
        <taxon>Ascomycota</taxon>
        <taxon>Pezizomycotina</taxon>
        <taxon>Dothideomycetes</taxon>
        <taxon>Dothideomycetes incertae sedis</taxon>
        <taxon>Botryosphaeriales</taxon>
        <taxon>Saccharataceae</taxon>
        <taxon>Saccharata</taxon>
    </lineage>
</organism>
<dbReference type="InterPro" id="IPR055795">
    <property type="entry name" value="DUF7371"/>
</dbReference>
<accession>A0A9P4HXY9</accession>
<dbReference type="Pfam" id="PF24086">
    <property type="entry name" value="DUF7371"/>
    <property type="match status" value="1"/>
</dbReference>
<gene>
    <name evidence="2" type="ORF">K490DRAFT_39346</name>
</gene>
<dbReference type="Proteomes" id="UP000799776">
    <property type="component" value="Unassembled WGS sequence"/>
</dbReference>
<dbReference type="OrthoDB" id="5385013at2759"/>
<sequence length="181" mass="19789">SPYHHLFFANGFAYVPKPYEPFAPVSGPHLAIFLPNLTTPQYVNVREGELPPGAIGAGTEATDSAFWFDAYSTYAACDNKGPTTCDFTVTGYRWDDASQKETTVATQQTLIKPCPAQGDCSLTEIIFNDDFHNLSMISFDARYNGENAANLPSDIFLLDNLKLAWFNNSCAAGAVRESGKL</sequence>
<evidence type="ECO:0000313" key="3">
    <source>
        <dbReference type="Proteomes" id="UP000799776"/>
    </source>
</evidence>
<name>A0A9P4HXY9_9PEZI</name>
<dbReference type="AlphaFoldDB" id="A0A9P4HXY9"/>